<dbReference type="CDD" id="cd11808">
    <property type="entry name" value="SH3_Alpha_Spectrin"/>
    <property type="match status" value="1"/>
</dbReference>
<evidence type="ECO:0000313" key="15">
    <source>
        <dbReference type="WBParaSite" id="nRc.2.0.1.t10332-RA"/>
    </source>
</evidence>
<comment type="similarity">
    <text evidence="2">Belongs to the spectrin family.</text>
</comment>
<dbReference type="GO" id="GO:0042062">
    <property type="term" value="P:long-term strengthening of neuromuscular junction"/>
    <property type="evidence" value="ECO:0007669"/>
    <property type="project" value="UniProtKB-ARBA"/>
</dbReference>
<organism evidence="14 15">
    <name type="scientific">Romanomermis culicivorax</name>
    <name type="common">Nematode worm</name>
    <dbReference type="NCBI Taxonomy" id="13658"/>
    <lineage>
        <taxon>Eukaryota</taxon>
        <taxon>Metazoa</taxon>
        <taxon>Ecdysozoa</taxon>
        <taxon>Nematoda</taxon>
        <taxon>Enoplea</taxon>
        <taxon>Dorylaimia</taxon>
        <taxon>Mermithida</taxon>
        <taxon>Mermithoidea</taxon>
        <taxon>Mermithidae</taxon>
        <taxon>Romanomermis</taxon>
    </lineage>
</organism>
<sequence>MQKVMFKKFETSRRPQNDFVKIIEKLKKVHDLWHDLLNATEKKGAKLKEAGSQQQFNRNLEDMEMWIAETEAQLASEDYGKDLISVQNLQKKLGLLESDINAHQERSDGISAQALQFEQSGHFDAPNILNKEKRFLQRYKNLHDPLNRRKGKLAESLKCHQLFRDIEDELAWIREKEQVATSTNRGRDLIGVQNLIKKHQGLLTEIHNHEPQIDFVIKNAEDMAGGHFLADDIRSKLKQLKESWQTLKEKAERRKQDLDDSLQAHQYLADANEADSWMKEKEPIVGSYDYGRDEDSAEALLKKHTALMSDLEAFKSTIDQLRYQAQLCKAETPIVSGLGRECVVALYDYKEKSPREVSMKKGDVLTLLNSSNKDWWKVEVNDRQGFVPAGYVKKMDSTLSASQQQLLEASSIAAKQNQIEYQYKHLLQLGEQRRKKLEEACKGYQLLREANDLADWIRSKEQLATAQEIGSDLEEVEIMQKKFDDFRNDLRANESRLAEMNQIATALTVMGQTEAALKIRQQIDNLNERWQSLQELTAQRAQQLGSAHEVQRFHRAVDEAKDWISEKNDALNSDDFGRDLRSVQALQRKHEGLERDLAALGEKIKQLDDAADRLCQTHPDAAKQIYELQRQLNDQWVFLTSKANSRKDKLLDSYDYQRFLSDYRDLMQWISNMNQLVNSDEMANDVTGAEALLERHREYRTEIDARTGTFQAFEQFGNQLIGAHHYASPDVKEKMDKVADAREELEKAWVARRHRLDQCLELQLFYRDCEQADTWMSSREAFLKQEQVSPDNVESLIKKHEDFDKAINSQQEKISALENFADQLIKANHYDADAIKSKRDQVLDRWARLKDALIDKRSKLGESQTLQQFSREADEIENWILEKLQVAQEESYKDPTNIQSLQDYWLPSNYCDISKLNSFVMVL</sequence>
<evidence type="ECO:0000256" key="12">
    <source>
        <dbReference type="SAM" id="Coils"/>
    </source>
</evidence>
<dbReference type="FunFam" id="1.20.58.60:FF:000007">
    <property type="entry name" value="Spectrin alpha chain non-erythrocytic 1"/>
    <property type="match status" value="1"/>
</dbReference>
<evidence type="ECO:0000259" key="13">
    <source>
        <dbReference type="PROSITE" id="PS50002"/>
    </source>
</evidence>
<dbReference type="InterPro" id="IPR001452">
    <property type="entry name" value="SH3_domain"/>
</dbReference>
<dbReference type="FunFam" id="2.30.30.40:FF:000036">
    <property type="entry name" value="Spectrin alpha chain, non-erythrocytic 1"/>
    <property type="match status" value="1"/>
</dbReference>
<keyword evidence="14" id="KW-1185">Reference proteome</keyword>
<dbReference type="PANTHER" id="PTHR11915">
    <property type="entry name" value="SPECTRIN/FILAMIN RELATED CYTOSKELETAL PROTEIN"/>
    <property type="match status" value="1"/>
</dbReference>
<dbReference type="SUPFAM" id="SSF50044">
    <property type="entry name" value="SH3-domain"/>
    <property type="match status" value="1"/>
</dbReference>
<feature type="coiled-coil region" evidence="12">
    <location>
        <begin position="230"/>
        <end position="268"/>
    </location>
</feature>
<keyword evidence="9" id="KW-0009">Actin-binding</keyword>
<keyword evidence="6" id="KW-0597">Phosphoprotein</keyword>
<dbReference type="InterPro" id="IPR002017">
    <property type="entry name" value="Spectrin_repeat"/>
</dbReference>
<dbReference type="Proteomes" id="UP000887565">
    <property type="component" value="Unplaced"/>
</dbReference>
<dbReference type="SMART" id="SM00150">
    <property type="entry name" value="SPEC"/>
    <property type="match status" value="7"/>
</dbReference>
<dbReference type="SMART" id="SM00326">
    <property type="entry name" value="SH3"/>
    <property type="match status" value="1"/>
</dbReference>
<keyword evidence="12" id="KW-0175">Coiled coil</keyword>
<dbReference type="InterPro" id="IPR035825">
    <property type="entry name" value="Alpha_Spectrin_SH3"/>
</dbReference>
<evidence type="ECO:0000313" key="14">
    <source>
        <dbReference type="Proteomes" id="UP000887565"/>
    </source>
</evidence>
<dbReference type="FunFam" id="1.20.58.60:FF:000258">
    <property type="entry name" value="Spectrin alpha chain"/>
    <property type="match status" value="1"/>
</dbReference>
<evidence type="ECO:0000256" key="3">
    <source>
        <dbReference type="ARBA" id="ARBA00022443"/>
    </source>
</evidence>
<dbReference type="FunFam" id="1.20.58.60:FF:000017">
    <property type="entry name" value="Spectrin alpha chain, non-erythrocytic 1"/>
    <property type="match status" value="1"/>
</dbReference>
<evidence type="ECO:0000256" key="10">
    <source>
        <dbReference type="ARBA" id="ARBA00023212"/>
    </source>
</evidence>
<evidence type="ECO:0000256" key="1">
    <source>
        <dbReference type="ARBA" id="ARBA00004245"/>
    </source>
</evidence>
<evidence type="ECO:0000256" key="2">
    <source>
        <dbReference type="ARBA" id="ARBA00006826"/>
    </source>
</evidence>
<dbReference type="Gene3D" id="2.30.30.40">
    <property type="entry name" value="SH3 Domains"/>
    <property type="match status" value="1"/>
</dbReference>
<dbReference type="SUPFAM" id="SSF46966">
    <property type="entry name" value="Spectrin repeat"/>
    <property type="match status" value="7"/>
</dbReference>
<evidence type="ECO:0000256" key="9">
    <source>
        <dbReference type="ARBA" id="ARBA00023203"/>
    </source>
</evidence>
<evidence type="ECO:0000256" key="11">
    <source>
        <dbReference type="PROSITE-ProRule" id="PRU00192"/>
    </source>
</evidence>
<accession>A0A915I8Y9</accession>
<evidence type="ECO:0000256" key="7">
    <source>
        <dbReference type="ARBA" id="ARBA00022737"/>
    </source>
</evidence>
<keyword evidence="5" id="KW-0963">Cytoplasm</keyword>
<evidence type="ECO:0000256" key="5">
    <source>
        <dbReference type="ARBA" id="ARBA00022490"/>
    </source>
</evidence>
<dbReference type="CDD" id="cd00176">
    <property type="entry name" value="SPEC"/>
    <property type="match status" value="4"/>
</dbReference>
<dbReference type="GO" id="GO:0003779">
    <property type="term" value="F:actin binding"/>
    <property type="evidence" value="ECO:0007669"/>
    <property type="project" value="UniProtKB-KW"/>
</dbReference>
<comment type="subcellular location">
    <subcellularLocation>
        <location evidence="1">Cytoplasm</location>
        <location evidence="1">Cytoskeleton</location>
    </subcellularLocation>
</comment>
<dbReference type="GO" id="GO:0045169">
    <property type="term" value="C:fusome"/>
    <property type="evidence" value="ECO:0007669"/>
    <property type="project" value="UniProtKB-ARBA"/>
</dbReference>
<dbReference type="InterPro" id="IPR018159">
    <property type="entry name" value="Spectrin/alpha-actinin"/>
</dbReference>
<keyword evidence="10" id="KW-0206">Cytoskeleton</keyword>
<dbReference type="GO" id="GO:0016328">
    <property type="term" value="C:lateral plasma membrane"/>
    <property type="evidence" value="ECO:0007669"/>
    <property type="project" value="UniProtKB-ARBA"/>
</dbReference>
<keyword evidence="8" id="KW-0112">Calmodulin-binding</keyword>
<dbReference type="AlphaFoldDB" id="A0A915I8Y9"/>
<dbReference type="PRINTS" id="PR01887">
    <property type="entry name" value="SPECTRNALPHA"/>
</dbReference>
<proteinExistence type="inferred from homology"/>
<evidence type="ECO:0000256" key="4">
    <source>
        <dbReference type="ARBA" id="ARBA00022467"/>
    </source>
</evidence>
<feature type="domain" description="SH3" evidence="13">
    <location>
        <begin position="338"/>
        <end position="397"/>
    </location>
</feature>
<dbReference type="GO" id="GO:0007026">
    <property type="term" value="P:negative regulation of microtubule depolymerization"/>
    <property type="evidence" value="ECO:0007669"/>
    <property type="project" value="UniProtKB-ARBA"/>
</dbReference>
<dbReference type="InterPro" id="IPR036028">
    <property type="entry name" value="SH3-like_dom_sf"/>
</dbReference>
<dbReference type="FunFam" id="1.20.58.60:FF:000013">
    <property type="entry name" value="Spectrin alpha chain, non-erythrocytic 1"/>
    <property type="match status" value="1"/>
</dbReference>
<protein>
    <submittedName>
        <fullName evidence="15">SH3 domain-containing protein</fullName>
    </submittedName>
</protein>
<dbReference type="FunFam" id="1.20.58.60:FF:000020">
    <property type="entry name" value="Spectrin alpha chain, non-erythrocytic 1"/>
    <property type="match status" value="1"/>
</dbReference>
<dbReference type="Pfam" id="PF00435">
    <property type="entry name" value="Spectrin"/>
    <property type="match status" value="8"/>
</dbReference>
<dbReference type="Pfam" id="PF00018">
    <property type="entry name" value="SH3_1"/>
    <property type="match status" value="1"/>
</dbReference>
<keyword evidence="3 11" id="KW-0728">SH3 domain</keyword>
<feature type="coiled-coil region" evidence="12">
    <location>
        <begin position="583"/>
        <end position="617"/>
    </location>
</feature>
<name>A0A915I8Y9_ROMCU</name>
<evidence type="ECO:0000256" key="6">
    <source>
        <dbReference type="ARBA" id="ARBA00022553"/>
    </source>
</evidence>
<dbReference type="WBParaSite" id="nRc.2.0.1.t10332-RA">
    <property type="protein sequence ID" value="nRc.2.0.1.t10332-RA"/>
    <property type="gene ID" value="nRc.2.0.1.g10332"/>
</dbReference>
<keyword evidence="7" id="KW-0677">Repeat</keyword>
<dbReference type="PROSITE" id="PS50002">
    <property type="entry name" value="SH3"/>
    <property type="match status" value="1"/>
</dbReference>
<dbReference type="GO" id="GO:0005516">
    <property type="term" value="F:calmodulin binding"/>
    <property type="evidence" value="ECO:0007669"/>
    <property type="project" value="UniProtKB-KW"/>
</dbReference>
<dbReference type="Gene3D" id="1.20.58.60">
    <property type="match status" value="7"/>
</dbReference>
<dbReference type="PRINTS" id="PR00452">
    <property type="entry name" value="SH3DOMAIN"/>
</dbReference>
<dbReference type="GO" id="GO:0005856">
    <property type="term" value="C:cytoskeleton"/>
    <property type="evidence" value="ECO:0007669"/>
    <property type="project" value="UniProtKB-SubCell"/>
</dbReference>
<dbReference type="OMA" id="WISEKND"/>
<reference evidence="15" key="1">
    <citation type="submission" date="2022-11" db="UniProtKB">
        <authorList>
            <consortium name="WormBaseParasite"/>
        </authorList>
    </citation>
    <scope>IDENTIFICATION</scope>
</reference>
<dbReference type="GO" id="GO:0008017">
    <property type="term" value="F:microtubule binding"/>
    <property type="evidence" value="ECO:0007669"/>
    <property type="project" value="UniProtKB-ARBA"/>
</dbReference>
<evidence type="ECO:0000256" key="8">
    <source>
        <dbReference type="ARBA" id="ARBA00022860"/>
    </source>
</evidence>
<keyword evidence="4" id="KW-0117">Actin capping</keyword>
<dbReference type="GO" id="GO:0051693">
    <property type="term" value="P:actin filament capping"/>
    <property type="evidence" value="ECO:0007669"/>
    <property type="project" value="UniProtKB-KW"/>
</dbReference>